<sequence>GAAAGGGRRALTCFPEPPRLSQARGTGGSPQHPPQAGLAALSPPPGNGCERAGDDAHPARHAVWRQQRPPGAGSPPAVTLHARAGAAAGAGEAAEAPLERGGDRLVYPARFPPLRRGAAMPAGVSWPTYLKTLGASVLAMFAGAEVVHRYYRPDLSIPEIPPKPGELRTELLGLKERSSHIQTSQQ</sequence>
<keyword evidence="5" id="KW-0496">Mitochondrion</keyword>
<accession>A0A8B9S3I1</accession>
<evidence type="ECO:0000256" key="3">
    <source>
        <dbReference type="ARBA" id="ARBA00022792"/>
    </source>
</evidence>
<keyword evidence="6" id="KW-0472">Membrane</keyword>
<keyword evidence="4" id="KW-1133">Transmembrane helix</keyword>
<dbReference type="GO" id="GO:0005743">
    <property type="term" value="C:mitochondrial inner membrane"/>
    <property type="evidence" value="ECO:0007669"/>
    <property type="project" value="UniProtKB-SubCell"/>
</dbReference>
<comment type="similarity">
    <text evidence="7">Belongs to the UQCC6 family.</text>
</comment>
<evidence type="ECO:0000256" key="8">
    <source>
        <dbReference type="SAM" id="MobiDB-lite"/>
    </source>
</evidence>
<feature type="region of interest" description="Disordered" evidence="8">
    <location>
        <begin position="1"/>
        <end position="101"/>
    </location>
</feature>
<keyword evidence="2" id="KW-0812">Transmembrane</keyword>
<dbReference type="Proteomes" id="UP000694424">
    <property type="component" value="Unplaced"/>
</dbReference>
<organism evidence="9 10">
    <name type="scientific">Apteryx owenii</name>
    <name type="common">Little spotted kiwi</name>
    <dbReference type="NCBI Taxonomy" id="8824"/>
    <lineage>
        <taxon>Eukaryota</taxon>
        <taxon>Metazoa</taxon>
        <taxon>Chordata</taxon>
        <taxon>Craniata</taxon>
        <taxon>Vertebrata</taxon>
        <taxon>Euteleostomi</taxon>
        <taxon>Archelosauria</taxon>
        <taxon>Archosauria</taxon>
        <taxon>Dinosauria</taxon>
        <taxon>Saurischia</taxon>
        <taxon>Theropoda</taxon>
        <taxon>Coelurosauria</taxon>
        <taxon>Aves</taxon>
        <taxon>Palaeognathae</taxon>
        <taxon>Apterygiformes</taxon>
        <taxon>Apterygidae</taxon>
        <taxon>Apteryx</taxon>
    </lineage>
</organism>
<evidence type="ECO:0000256" key="4">
    <source>
        <dbReference type="ARBA" id="ARBA00022989"/>
    </source>
</evidence>
<dbReference type="Pfam" id="PF14990">
    <property type="entry name" value="DUF4516"/>
    <property type="match status" value="1"/>
</dbReference>
<feature type="compositionally biased region" description="Low complexity" evidence="8">
    <location>
        <begin position="82"/>
        <end position="96"/>
    </location>
</feature>
<protein>
    <submittedName>
        <fullName evidence="9">Chromosome 12 open reading frame 73</fullName>
    </submittedName>
</protein>
<comment type="subcellular location">
    <subcellularLocation>
        <location evidence="1">Mitochondrion inner membrane</location>
        <topology evidence="1">Single-pass membrane protein</topology>
    </subcellularLocation>
</comment>
<dbReference type="Ensembl" id="ENSAOWT00000004510.1">
    <property type="protein sequence ID" value="ENSAOWP00000003945.1"/>
    <property type="gene ID" value="ENSAOWG00000002766.1"/>
</dbReference>
<dbReference type="PANTHER" id="PTHR28492:SF1">
    <property type="entry name" value="UBIQUINOL-CYTOCHROME-C REDUCTASE COMPLEX ASSEMBLY FACTOR 6"/>
    <property type="match status" value="1"/>
</dbReference>
<dbReference type="InterPro" id="IPR027858">
    <property type="entry name" value="BRAWNIN"/>
</dbReference>
<name>A0A8B9S3I1_APTOW</name>
<dbReference type="AlphaFoldDB" id="A0A8B9S3I1"/>
<evidence type="ECO:0000256" key="5">
    <source>
        <dbReference type="ARBA" id="ARBA00023128"/>
    </source>
</evidence>
<reference evidence="9" key="1">
    <citation type="submission" date="2025-08" db="UniProtKB">
        <authorList>
            <consortium name="Ensembl"/>
        </authorList>
    </citation>
    <scope>IDENTIFICATION</scope>
</reference>
<evidence type="ECO:0000256" key="6">
    <source>
        <dbReference type="ARBA" id="ARBA00023136"/>
    </source>
</evidence>
<reference evidence="9" key="2">
    <citation type="submission" date="2025-09" db="UniProtKB">
        <authorList>
            <consortium name="Ensembl"/>
        </authorList>
    </citation>
    <scope>IDENTIFICATION</scope>
</reference>
<keyword evidence="3" id="KW-0999">Mitochondrion inner membrane</keyword>
<evidence type="ECO:0000256" key="7">
    <source>
        <dbReference type="ARBA" id="ARBA00044944"/>
    </source>
</evidence>
<proteinExistence type="inferred from homology"/>
<evidence type="ECO:0000256" key="1">
    <source>
        <dbReference type="ARBA" id="ARBA00004434"/>
    </source>
</evidence>
<evidence type="ECO:0000313" key="9">
    <source>
        <dbReference type="Ensembl" id="ENSAOWP00000003945.1"/>
    </source>
</evidence>
<dbReference type="PANTHER" id="PTHR28492">
    <property type="entry name" value="HYPOTHETICAL PROTEIN LOC691921"/>
    <property type="match status" value="1"/>
</dbReference>
<evidence type="ECO:0000256" key="2">
    <source>
        <dbReference type="ARBA" id="ARBA00022692"/>
    </source>
</evidence>
<keyword evidence="10" id="KW-1185">Reference proteome</keyword>
<dbReference type="GO" id="GO:0034551">
    <property type="term" value="P:mitochondrial respiratory chain complex III assembly"/>
    <property type="evidence" value="ECO:0007669"/>
    <property type="project" value="InterPro"/>
</dbReference>
<evidence type="ECO:0000313" key="10">
    <source>
        <dbReference type="Proteomes" id="UP000694424"/>
    </source>
</evidence>